<dbReference type="RefSeq" id="WP_039716620.1">
    <property type="nucleotide sequence ID" value="NZ_JTJC03000002.1"/>
</dbReference>
<dbReference type="GO" id="GO:0016757">
    <property type="term" value="F:glycosyltransferase activity"/>
    <property type="evidence" value="ECO:0007669"/>
    <property type="project" value="InterPro"/>
</dbReference>
<dbReference type="AlphaFoldDB" id="A0A9X5E4C6"/>
<dbReference type="PANTHER" id="PTHR12526:SF630">
    <property type="entry name" value="GLYCOSYLTRANSFERASE"/>
    <property type="match status" value="1"/>
</dbReference>
<dbReference type="SUPFAM" id="SSF53756">
    <property type="entry name" value="UDP-Glycosyltransferase/glycogen phosphorylase"/>
    <property type="match status" value="1"/>
</dbReference>
<evidence type="ECO:0000259" key="1">
    <source>
        <dbReference type="Pfam" id="PF00534"/>
    </source>
</evidence>
<dbReference type="Pfam" id="PF00534">
    <property type="entry name" value="Glycos_transf_1"/>
    <property type="match status" value="1"/>
</dbReference>
<comment type="caution">
    <text evidence="3">The sequence shown here is derived from an EMBL/GenBank/DDBJ whole genome shotgun (WGS) entry which is preliminary data.</text>
</comment>
<feature type="domain" description="Glycosyltransferase subfamily 4-like N-terminal" evidence="2">
    <location>
        <begin position="15"/>
        <end position="174"/>
    </location>
</feature>
<accession>A0A9X5E4C6</accession>
<dbReference type="EMBL" id="JTJC03000002">
    <property type="protein sequence ID" value="NHC34896.1"/>
    <property type="molecule type" value="Genomic_DNA"/>
</dbReference>
<gene>
    <name evidence="3" type="ORF">QH73_0009520</name>
</gene>
<evidence type="ECO:0000259" key="2">
    <source>
        <dbReference type="Pfam" id="PF13439"/>
    </source>
</evidence>
<protein>
    <submittedName>
        <fullName evidence="3">Glycosyltransferase</fullName>
    </submittedName>
</protein>
<proteinExistence type="predicted"/>
<name>A0A9X5E4C6_9CYAN</name>
<dbReference type="Gene3D" id="3.40.50.2000">
    <property type="entry name" value="Glycogen Phosphorylase B"/>
    <property type="match status" value="2"/>
</dbReference>
<dbReference type="InterPro" id="IPR028098">
    <property type="entry name" value="Glyco_trans_4-like_N"/>
</dbReference>
<reference evidence="3 4" key="1">
    <citation type="journal article" date="2015" name="Genome Announc.">
        <title>Draft Genome Sequence of the Terrestrial Cyanobacterium Scytonema millei VB511283, Isolated from Eastern India.</title>
        <authorList>
            <person name="Sen D."/>
            <person name="Chandrababunaidu M.M."/>
            <person name="Singh D."/>
            <person name="Sanghi N."/>
            <person name="Ghorai A."/>
            <person name="Mishra G.P."/>
            <person name="Madduluri M."/>
            <person name="Adhikary S.P."/>
            <person name="Tripathy S."/>
        </authorList>
    </citation>
    <scope>NUCLEOTIDE SEQUENCE [LARGE SCALE GENOMIC DNA]</scope>
    <source>
        <strain evidence="3 4">VB511283</strain>
    </source>
</reference>
<evidence type="ECO:0000313" key="4">
    <source>
        <dbReference type="Proteomes" id="UP000031532"/>
    </source>
</evidence>
<evidence type="ECO:0000313" key="3">
    <source>
        <dbReference type="EMBL" id="NHC34896.1"/>
    </source>
</evidence>
<keyword evidence="4" id="KW-1185">Reference proteome</keyword>
<organism evidence="3 4">
    <name type="scientific">Scytonema millei VB511283</name>
    <dbReference type="NCBI Taxonomy" id="1245923"/>
    <lineage>
        <taxon>Bacteria</taxon>
        <taxon>Bacillati</taxon>
        <taxon>Cyanobacteriota</taxon>
        <taxon>Cyanophyceae</taxon>
        <taxon>Nostocales</taxon>
        <taxon>Scytonemataceae</taxon>
        <taxon>Scytonema</taxon>
    </lineage>
</organism>
<dbReference type="InterPro" id="IPR001296">
    <property type="entry name" value="Glyco_trans_1"/>
</dbReference>
<dbReference type="Proteomes" id="UP000031532">
    <property type="component" value="Unassembled WGS sequence"/>
</dbReference>
<dbReference type="CDD" id="cd03811">
    <property type="entry name" value="GT4_GT28_WabH-like"/>
    <property type="match status" value="1"/>
</dbReference>
<dbReference type="PANTHER" id="PTHR12526">
    <property type="entry name" value="GLYCOSYLTRANSFERASE"/>
    <property type="match status" value="1"/>
</dbReference>
<sequence length="366" mass="40073">MSSSLAVFIPSLDGGGAERVMLNLADGFAAQGVKVSLVLVKAEGPYLSQVSSKVELVTLGSRQKLLLSFPDLINYLRREQPVAMLCGQEDANIVALWAKQLMKVSTQMVAIVHNHLSRDAQTSTLLKRQLTPHLVRWFYPWADKIVAVSQGVAEDLVDIGLPKDKIQAIYNPVVTPELHDRARESISHPWFAPDQPPVIMGAGRLENQKDFPTLIRAVAQLRQQRPVRLMILGEGTKRPELEALIRELGLTDSVAMPGFVSNPYAYMARANVFVLSSIWEGFGNVLVEAIAVGTPVVSTNCKSGPAEILEHGKYGNLVAVGDVMGMAEAIAQTLDCPPASTELQRRAERFSTAKVLAEYRQILQIT</sequence>
<feature type="domain" description="Glycosyl transferase family 1" evidence="1">
    <location>
        <begin position="184"/>
        <end position="348"/>
    </location>
</feature>
<dbReference type="OrthoDB" id="9787617at2"/>
<dbReference type="Pfam" id="PF13439">
    <property type="entry name" value="Glyco_transf_4"/>
    <property type="match status" value="1"/>
</dbReference>